<keyword evidence="2" id="KW-1185">Reference proteome</keyword>
<name>A0ABM9E568_9HYPH</name>
<gene>
    <name evidence="1" type="ORF">MES4922_320049</name>
</gene>
<comment type="caution">
    <text evidence="1">The sequence shown here is derived from an EMBL/GenBank/DDBJ whole genome shotgun (WGS) entry which is preliminary data.</text>
</comment>
<accession>A0ABM9E568</accession>
<dbReference type="Proteomes" id="UP001152604">
    <property type="component" value="Unassembled WGS sequence"/>
</dbReference>
<evidence type="ECO:0000313" key="1">
    <source>
        <dbReference type="EMBL" id="CAH2403878.1"/>
    </source>
</evidence>
<protein>
    <submittedName>
        <fullName evidence="1">Uncharacterized protein</fullName>
    </submittedName>
</protein>
<proteinExistence type="predicted"/>
<dbReference type="EMBL" id="CAKXZS010000026">
    <property type="protein sequence ID" value="CAH2403878.1"/>
    <property type="molecule type" value="Genomic_DNA"/>
</dbReference>
<sequence length="62" mass="6658">MPARIGLPKIRAVSAAKIVDARGTEGGAKDRDGTAFMLGRRTIWLTSLNPTRTTFRLGMAKG</sequence>
<organism evidence="1 2">
    <name type="scientific">Mesorhizobium ventifaucium</name>
    <dbReference type="NCBI Taxonomy" id="666020"/>
    <lineage>
        <taxon>Bacteria</taxon>
        <taxon>Pseudomonadati</taxon>
        <taxon>Pseudomonadota</taxon>
        <taxon>Alphaproteobacteria</taxon>
        <taxon>Hyphomicrobiales</taxon>
        <taxon>Phyllobacteriaceae</taxon>
        <taxon>Mesorhizobium</taxon>
    </lineage>
</organism>
<evidence type="ECO:0000313" key="2">
    <source>
        <dbReference type="Proteomes" id="UP001152604"/>
    </source>
</evidence>
<reference evidence="1" key="1">
    <citation type="submission" date="2022-03" db="EMBL/GenBank/DDBJ databases">
        <authorList>
            <person name="Brunel B."/>
        </authorList>
    </citation>
    <scope>NUCLEOTIDE SEQUENCE</scope>
    <source>
        <strain evidence="1">STM4922sample</strain>
    </source>
</reference>